<keyword evidence="3" id="KW-0597">Phosphoprotein</keyword>
<dbReference type="Gene3D" id="2.30.29.30">
    <property type="entry name" value="Pleckstrin-homology domain (PH domain)/Phosphotyrosine-binding domain (PTB)"/>
    <property type="match status" value="1"/>
</dbReference>
<dbReference type="GO" id="GO:0030011">
    <property type="term" value="P:maintenance of cell polarity"/>
    <property type="evidence" value="ECO:0007669"/>
    <property type="project" value="TreeGrafter"/>
</dbReference>
<organism evidence="11 12">
    <name type="scientific">Ceraceosorus guamensis</name>
    <dbReference type="NCBI Taxonomy" id="1522189"/>
    <lineage>
        <taxon>Eukaryota</taxon>
        <taxon>Fungi</taxon>
        <taxon>Dikarya</taxon>
        <taxon>Basidiomycota</taxon>
        <taxon>Ustilaginomycotina</taxon>
        <taxon>Exobasidiomycetes</taxon>
        <taxon>Ceraceosorales</taxon>
        <taxon>Ceraceosoraceae</taxon>
        <taxon>Ceraceosorus</taxon>
    </lineage>
</organism>
<feature type="domain" description="PH" evidence="10">
    <location>
        <begin position="360"/>
        <end position="459"/>
    </location>
</feature>
<feature type="compositionally biased region" description="Polar residues" evidence="9">
    <location>
        <begin position="1"/>
        <end position="12"/>
    </location>
</feature>
<feature type="repeat" description="ANK" evidence="6">
    <location>
        <begin position="290"/>
        <end position="322"/>
    </location>
</feature>
<dbReference type="InParanoid" id="A0A316W8Q9"/>
<evidence type="ECO:0000256" key="6">
    <source>
        <dbReference type="PROSITE-ProRule" id="PRU00023"/>
    </source>
</evidence>
<dbReference type="InterPro" id="IPR002110">
    <property type="entry name" value="Ankyrin_rpt"/>
</dbReference>
<dbReference type="GO" id="GO:0097038">
    <property type="term" value="C:perinuclear endoplasmic reticulum"/>
    <property type="evidence" value="ECO:0007669"/>
    <property type="project" value="TreeGrafter"/>
</dbReference>
<evidence type="ECO:0000256" key="5">
    <source>
        <dbReference type="ARBA" id="ARBA00023121"/>
    </source>
</evidence>
<reference evidence="11 12" key="1">
    <citation type="journal article" date="2018" name="Mol. Biol. Evol.">
        <title>Broad Genomic Sampling Reveals a Smut Pathogenic Ancestry of the Fungal Clade Ustilaginomycotina.</title>
        <authorList>
            <person name="Kijpornyongpan T."/>
            <person name="Mondo S.J."/>
            <person name="Barry K."/>
            <person name="Sandor L."/>
            <person name="Lee J."/>
            <person name="Lipzen A."/>
            <person name="Pangilinan J."/>
            <person name="LaButti K."/>
            <person name="Hainaut M."/>
            <person name="Henrissat B."/>
            <person name="Grigoriev I.V."/>
            <person name="Spatafora J.W."/>
            <person name="Aime M.C."/>
        </authorList>
    </citation>
    <scope>NUCLEOTIDE SEQUENCE [LARGE SCALE GENOMIC DNA]</scope>
    <source>
        <strain evidence="11 12">MCA 4658</strain>
    </source>
</reference>
<dbReference type="Gene3D" id="3.30.70.3490">
    <property type="match status" value="1"/>
</dbReference>
<dbReference type="GO" id="GO:0032934">
    <property type="term" value="F:sterol binding"/>
    <property type="evidence" value="ECO:0007669"/>
    <property type="project" value="TreeGrafter"/>
</dbReference>
<keyword evidence="4" id="KW-0445">Lipid transport</keyword>
<dbReference type="Pfam" id="PF00169">
    <property type="entry name" value="PH"/>
    <property type="match status" value="1"/>
</dbReference>
<evidence type="ECO:0000256" key="7">
    <source>
        <dbReference type="RuleBase" id="RU003844"/>
    </source>
</evidence>
<keyword evidence="5" id="KW-0446">Lipid-binding</keyword>
<dbReference type="FunCoup" id="A0A316W8Q9">
    <property type="interactions" value="282"/>
</dbReference>
<dbReference type="GO" id="GO:0005829">
    <property type="term" value="C:cytosol"/>
    <property type="evidence" value="ECO:0007669"/>
    <property type="project" value="TreeGrafter"/>
</dbReference>
<dbReference type="Pfam" id="PF01237">
    <property type="entry name" value="Oxysterol_BP"/>
    <property type="match status" value="1"/>
</dbReference>
<dbReference type="GO" id="GO:0005635">
    <property type="term" value="C:nuclear envelope"/>
    <property type="evidence" value="ECO:0007669"/>
    <property type="project" value="TreeGrafter"/>
</dbReference>
<dbReference type="InterPro" id="IPR036770">
    <property type="entry name" value="Ankyrin_rpt-contain_sf"/>
</dbReference>
<dbReference type="PANTHER" id="PTHR10972:SF205">
    <property type="entry name" value="OXYSTEROL-BINDING PROTEIN 1"/>
    <property type="match status" value="1"/>
</dbReference>
<feature type="compositionally biased region" description="Basic and acidic residues" evidence="9">
    <location>
        <begin position="1290"/>
        <end position="1308"/>
    </location>
</feature>
<dbReference type="OrthoDB" id="1854502at2759"/>
<evidence type="ECO:0000256" key="1">
    <source>
        <dbReference type="ARBA" id="ARBA00008842"/>
    </source>
</evidence>
<keyword evidence="12" id="KW-1185">Reference proteome</keyword>
<feature type="region of interest" description="Disordered" evidence="9">
    <location>
        <begin position="465"/>
        <end position="607"/>
    </location>
</feature>
<dbReference type="EMBL" id="KZ819351">
    <property type="protein sequence ID" value="PWN46306.1"/>
    <property type="molecule type" value="Genomic_DNA"/>
</dbReference>
<dbReference type="GeneID" id="37038491"/>
<protein>
    <recommendedName>
        <fullName evidence="10">PH domain-containing protein</fullName>
    </recommendedName>
</protein>
<evidence type="ECO:0000259" key="10">
    <source>
        <dbReference type="PROSITE" id="PS50003"/>
    </source>
</evidence>
<dbReference type="GO" id="GO:0005886">
    <property type="term" value="C:plasma membrane"/>
    <property type="evidence" value="ECO:0007669"/>
    <property type="project" value="TreeGrafter"/>
</dbReference>
<accession>A0A316W8Q9</accession>
<feature type="region of interest" description="Disordered" evidence="9">
    <location>
        <begin position="1"/>
        <end position="113"/>
    </location>
</feature>
<dbReference type="InterPro" id="IPR001849">
    <property type="entry name" value="PH_domain"/>
</dbReference>
<dbReference type="PROSITE" id="PS01013">
    <property type="entry name" value="OSBP"/>
    <property type="match status" value="1"/>
</dbReference>
<dbReference type="SMART" id="SM00233">
    <property type="entry name" value="PH"/>
    <property type="match status" value="1"/>
</dbReference>
<dbReference type="GO" id="GO:0006897">
    <property type="term" value="P:endocytosis"/>
    <property type="evidence" value="ECO:0007669"/>
    <property type="project" value="TreeGrafter"/>
</dbReference>
<keyword evidence="6" id="KW-0040">ANK repeat</keyword>
<evidence type="ECO:0000256" key="2">
    <source>
        <dbReference type="ARBA" id="ARBA00022448"/>
    </source>
</evidence>
<feature type="compositionally biased region" description="Low complexity" evidence="9">
    <location>
        <begin position="538"/>
        <end position="550"/>
    </location>
</feature>
<dbReference type="PROSITE" id="PS50297">
    <property type="entry name" value="ANK_REP_REGION"/>
    <property type="match status" value="2"/>
</dbReference>
<sequence>MPTLRSRASSGSLKLKRAASDARHRAMSSVSSISSVARLPFSQTDEPVPAVPPTYSADTSISNASMDDERMTGTSFPTRTDDDAAGPSVHDSSSSSTRDKSPSNGVAGPRASRAVSAVNETVYSFRLLEALRSGNQTELHPFLTKGAARGAAVKELTSPLHLAVRCAEYPTIELCLEYKSATLNAKDSINGNTPLHLASSVGRADVVQLFLDQDDVDDTITNNEGKEPMSVAKTLEIAQIFQVSRAELNVKYLQTLEAFERDQVGSDVLLALLDRPRVKAIDLNAQTRLSGTTLLHEAVRRKDPKLIETAVRKGADIFCRNRKGRRAVETTKDEKIRALLQQLSNADAARAVQQSAAGLPPIFRGYLAKWTNIAGGYKTRWFVLENGILSYYHTQEEEGKQSRGSTNLRFAKIRADTNDKHRFEVHSDASRGSASKLFLRGSHPVERARWVQVLQQTVDFFEMERAPSRSDSHSAQSVRGSIRTPSTTSLLDNTSTSHVPAGTKGVPGGTVSVPSRTGTPFRNISMAATPTIPEGGQPALVAPVPRAAPAGGILERSDSSTGGRAPSVRSLQVGRTPSLASLGSHTPSDEKEAELSNEVDNDDRPRGIPYEDSIALLSTNLRTQVELAHQLASSLNAPPAASTTQPPDRTSFMSTRAAFQASPEGVRDALQDAIKNSASLLARYQEIVSEREAYLLRRYEQEIQAKRLWEENMRVLAQQHADMERQLSEAVEENARRRKALRGMRDVIASSPAGTISSPRGGVASPVGADTFASPQGSLALRRQGAEGALQLGESVPAPLSGPAATLDSLLSEDTAQDADDEFFDAIDNDNLPGLVVETPLVSAKDARQDATWPKEFDSKRIDEDAYEPYKRLRTKLPIGHDERPSVSLWAVLKNNIGKDLTKITFPVAFNEPTSMLQRMAEDLEFPGCLDAAASSSESSKRLAFVAAFAASNYSSTIGRIAKPFNPILGETFEYCSAGSSPYRYVSEQVSHHPPKSACLAEAPLWNYMGSVDAKSKFTGRSFEITPTGVAHVELKLPTEYCKNAIKPLPAAKGMVEKRVVEHYSWSKVTTVVSGFLTGSITIDHVGTLAVKNHATNEKCELNFRPRGWRGGNACEIRGAVYDAAGQVLWDIAGRWSTQLVARRRAAGQADLNPDEDIGHGGTGAEYVLLWRNNPKPPAAFNLTAFAATLNSLPSGLETWLPPTDCRLRPDLSAAEFELIFESGRFSEADVLKGKLEDHQRATRRKREAGELPPHKPRWFKEIIEPDSGESMYEALRTQGASGEPEAEYWAERSRVGKERVSGDKDAAWKGADPIFGDLTASRARP</sequence>
<evidence type="ECO:0000256" key="9">
    <source>
        <dbReference type="SAM" id="MobiDB-lite"/>
    </source>
</evidence>
<dbReference type="GO" id="GO:0006887">
    <property type="term" value="P:exocytosis"/>
    <property type="evidence" value="ECO:0007669"/>
    <property type="project" value="TreeGrafter"/>
</dbReference>
<evidence type="ECO:0000256" key="8">
    <source>
        <dbReference type="SAM" id="Coils"/>
    </source>
</evidence>
<dbReference type="PROSITE" id="PS50003">
    <property type="entry name" value="PH_DOMAIN"/>
    <property type="match status" value="1"/>
</dbReference>
<dbReference type="Proteomes" id="UP000245783">
    <property type="component" value="Unassembled WGS sequence"/>
</dbReference>
<dbReference type="FunFam" id="2.40.160.120:FF:000001">
    <property type="entry name" value="Oxysterol-binding protein"/>
    <property type="match status" value="1"/>
</dbReference>
<dbReference type="Gene3D" id="1.25.40.20">
    <property type="entry name" value="Ankyrin repeat-containing domain"/>
    <property type="match status" value="2"/>
</dbReference>
<feature type="coiled-coil region" evidence="8">
    <location>
        <begin position="706"/>
        <end position="733"/>
    </location>
</feature>
<gene>
    <name evidence="11" type="ORF">IE81DRAFT_351081</name>
</gene>
<evidence type="ECO:0000313" key="12">
    <source>
        <dbReference type="Proteomes" id="UP000245783"/>
    </source>
</evidence>
<dbReference type="RefSeq" id="XP_025373466.1">
    <property type="nucleotide sequence ID" value="XM_025516621.1"/>
</dbReference>
<keyword evidence="2" id="KW-0813">Transport</keyword>
<dbReference type="InterPro" id="IPR000648">
    <property type="entry name" value="Oxysterol-bd"/>
</dbReference>
<name>A0A316W8Q9_9BASI</name>
<comment type="similarity">
    <text evidence="1 7">Belongs to the OSBP family.</text>
</comment>
<dbReference type="Gene3D" id="2.40.160.120">
    <property type="match status" value="1"/>
</dbReference>
<feature type="region of interest" description="Disordered" evidence="9">
    <location>
        <begin position="1278"/>
        <end position="1326"/>
    </location>
</feature>
<dbReference type="SUPFAM" id="SSF48403">
    <property type="entry name" value="Ankyrin repeat"/>
    <property type="match status" value="1"/>
</dbReference>
<feature type="repeat" description="ANK" evidence="6">
    <location>
        <begin position="190"/>
        <end position="212"/>
    </location>
</feature>
<dbReference type="SUPFAM" id="SSF144000">
    <property type="entry name" value="Oxysterol-binding protein-like"/>
    <property type="match status" value="1"/>
</dbReference>
<feature type="compositionally biased region" description="Polar residues" evidence="9">
    <location>
        <begin position="56"/>
        <end position="65"/>
    </location>
</feature>
<dbReference type="Pfam" id="PF12796">
    <property type="entry name" value="Ank_2"/>
    <property type="match status" value="1"/>
</dbReference>
<feature type="compositionally biased region" description="Low complexity" evidence="9">
    <location>
        <begin position="484"/>
        <end position="497"/>
    </location>
</feature>
<evidence type="ECO:0000256" key="3">
    <source>
        <dbReference type="ARBA" id="ARBA00022553"/>
    </source>
</evidence>
<dbReference type="PANTHER" id="PTHR10972">
    <property type="entry name" value="OXYSTEROL-BINDING PROTEIN-RELATED"/>
    <property type="match status" value="1"/>
</dbReference>
<dbReference type="InterPro" id="IPR011993">
    <property type="entry name" value="PH-like_dom_sf"/>
</dbReference>
<proteinExistence type="inferred from homology"/>
<dbReference type="FunFam" id="3.30.70.3490:FF:000033">
    <property type="match status" value="1"/>
</dbReference>
<feature type="compositionally biased region" description="Polar residues" evidence="9">
    <location>
        <begin position="569"/>
        <end position="586"/>
    </location>
</feature>
<dbReference type="InterPro" id="IPR018494">
    <property type="entry name" value="Oxysterol-bd_CS"/>
</dbReference>
<keyword evidence="8" id="KW-0175">Coiled coil</keyword>
<dbReference type="GO" id="GO:0034727">
    <property type="term" value="P:piecemeal microautophagy of the nucleus"/>
    <property type="evidence" value="ECO:0007669"/>
    <property type="project" value="TreeGrafter"/>
</dbReference>
<dbReference type="STRING" id="1522189.A0A316W8Q9"/>
<dbReference type="SUPFAM" id="SSF50729">
    <property type="entry name" value="PH domain-like"/>
    <property type="match status" value="1"/>
</dbReference>
<dbReference type="GO" id="GO:0120009">
    <property type="term" value="P:intermembrane lipid transfer"/>
    <property type="evidence" value="ECO:0007669"/>
    <property type="project" value="UniProtKB-ARBA"/>
</dbReference>
<dbReference type="InterPro" id="IPR037239">
    <property type="entry name" value="OSBP_sf"/>
</dbReference>
<dbReference type="SMART" id="SM00248">
    <property type="entry name" value="ANK"/>
    <property type="match status" value="3"/>
</dbReference>
<evidence type="ECO:0000313" key="11">
    <source>
        <dbReference type="EMBL" id="PWN46306.1"/>
    </source>
</evidence>
<evidence type="ECO:0000256" key="4">
    <source>
        <dbReference type="ARBA" id="ARBA00023055"/>
    </source>
</evidence>
<dbReference type="PROSITE" id="PS50088">
    <property type="entry name" value="ANK_REPEAT"/>
    <property type="match status" value="2"/>
</dbReference>
<feature type="compositionally biased region" description="Polar residues" evidence="9">
    <location>
        <begin position="512"/>
        <end position="528"/>
    </location>
</feature>